<evidence type="ECO:0008006" key="3">
    <source>
        <dbReference type="Google" id="ProtNLM"/>
    </source>
</evidence>
<dbReference type="InterPro" id="IPR021858">
    <property type="entry name" value="Fun_TF"/>
</dbReference>
<dbReference type="AlphaFoldDB" id="W9VMW8"/>
<evidence type="ECO:0000313" key="2">
    <source>
        <dbReference type="Proteomes" id="UP000019473"/>
    </source>
</evidence>
<dbReference type="Proteomes" id="UP000019473">
    <property type="component" value="Unassembled WGS sequence"/>
</dbReference>
<dbReference type="eggNOG" id="ENOG502S89D">
    <property type="taxonomic scope" value="Eukaryota"/>
</dbReference>
<comment type="caution">
    <text evidence="1">The sequence shown here is derived from an EMBL/GenBank/DDBJ whole genome shotgun (WGS) entry which is preliminary data.</text>
</comment>
<organism evidence="1 2">
    <name type="scientific">Cladophialophora yegresii CBS 114405</name>
    <dbReference type="NCBI Taxonomy" id="1182544"/>
    <lineage>
        <taxon>Eukaryota</taxon>
        <taxon>Fungi</taxon>
        <taxon>Dikarya</taxon>
        <taxon>Ascomycota</taxon>
        <taxon>Pezizomycotina</taxon>
        <taxon>Eurotiomycetes</taxon>
        <taxon>Chaetothyriomycetidae</taxon>
        <taxon>Chaetothyriales</taxon>
        <taxon>Herpotrichiellaceae</taxon>
        <taxon>Cladophialophora</taxon>
    </lineage>
</organism>
<dbReference type="GeneID" id="19181787"/>
<sequence length="368" mass="41448">MAVVDCTAFYLSLANAALFFHQKTINTGSEHSDFEESSKYLSLCLNQVVHRLKQEPENISEGVITTVLGFLCHDCTVGRWDRYAMHMDGLQNILLVRGNFQRLESTVAMFVSWFDVLGSSIFDTKPRFPLPQSSTTSTSHQVPLSTALQQLLLRLSDGSDQDKKIATALENSMQLATFVNENAYNQRFWKDGATAARRITPVMHLLLSLPRPLDFEAPSTVLPEIAMRELVRLALLIMLTRLKKACSLVSDELDTLLERFSLMIRTSTYFDRRFPELSLWATVIVATMEQAEQRRNVYVGAISIFMENMGIYLGEDAIARVKKLVWLDPLMDAGARSLEFELNCAARFLPIAPEASHFNEPVASLRAA</sequence>
<protein>
    <recommendedName>
        <fullName evidence="3">Transcription factor domain-containing protein</fullName>
    </recommendedName>
</protein>
<accession>W9VMW8</accession>
<dbReference type="Pfam" id="PF11951">
    <property type="entry name" value="Fungal_trans_2"/>
    <property type="match status" value="1"/>
</dbReference>
<dbReference type="VEuPathDB" id="FungiDB:A1O7_07212"/>
<dbReference type="HOGENOM" id="CLU_036096_1_0_1"/>
<dbReference type="PANTHER" id="PTHR37540">
    <property type="entry name" value="TRANSCRIPTION FACTOR (ACR-2), PUTATIVE-RELATED-RELATED"/>
    <property type="match status" value="1"/>
</dbReference>
<name>W9VMW8_9EURO</name>
<dbReference type="OrthoDB" id="3469225at2759"/>
<dbReference type="RefSeq" id="XP_007759402.1">
    <property type="nucleotide sequence ID" value="XM_007761212.1"/>
</dbReference>
<evidence type="ECO:0000313" key="1">
    <source>
        <dbReference type="EMBL" id="EXJ56868.1"/>
    </source>
</evidence>
<keyword evidence="2" id="KW-1185">Reference proteome</keyword>
<dbReference type="EMBL" id="AMGW01000005">
    <property type="protein sequence ID" value="EXJ56868.1"/>
    <property type="molecule type" value="Genomic_DNA"/>
</dbReference>
<dbReference type="STRING" id="1182544.W9VMW8"/>
<gene>
    <name evidence="1" type="ORF">A1O7_07212</name>
</gene>
<proteinExistence type="predicted"/>
<dbReference type="PANTHER" id="PTHR37540:SF5">
    <property type="entry name" value="TRANSCRIPTION FACTOR DOMAIN-CONTAINING PROTEIN"/>
    <property type="match status" value="1"/>
</dbReference>
<reference evidence="1 2" key="1">
    <citation type="submission" date="2013-03" db="EMBL/GenBank/DDBJ databases">
        <title>The Genome Sequence of Cladophialophora yegresii CBS 114405.</title>
        <authorList>
            <consortium name="The Broad Institute Genomics Platform"/>
            <person name="Cuomo C."/>
            <person name="de Hoog S."/>
            <person name="Gorbushina A."/>
            <person name="Walker B."/>
            <person name="Young S.K."/>
            <person name="Zeng Q."/>
            <person name="Gargeya S."/>
            <person name="Fitzgerald M."/>
            <person name="Haas B."/>
            <person name="Abouelleil A."/>
            <person name="Allen A.W."/>
            <person name="Alvarado L."/>
            <person name="Arachchi H.M."/>
            <person name="Berlin A.M."/>
            <person name="Chapman S.B."/>
            <person name="Gainer-Dewar J."/>
            <person name="Goldberg J."/>
            <person name="Griggs A."/>
            <person name="Gujja S."/>
            <person name="Hansen M."/>
            <person name="Howarth C."/>
            <person name="Imamovic A."/>
            <person name="Ireland A."/>
            <person name="Larimer J."/>
            <person name="McCowan C."/>
            <person name="Murphy C."/>
            <person name="Pearson M."/>
            <person name="Poon T.W."/>
            <person name="Priest M."/>
            <person name="Roberts A."/>
            <person name="Saif S."/>
            <person name="Shea T."/>
            <person name="Sisk P."/>
            <person name="Sykes S."/>
            <person name="Wortman J."/>
            <person name="Nusbaum C."/>
            <person name="Birren B."/>
        </authorList>
    </citation>
    <scope>NUCLEOTIDE SEQUENCE [LARGE SCALE GENOMIC DNA]</scope>
    <source>
        <strain evidence="1 2">CBS 114405</strain>
    </source>
</reference>